<reference evidence="4 5" key="3">
    <citation type="submission" date="2020-08" db="EMBL/GenBank/DDBJ databases">
        <title>Genomic Encyclopedia of Type Strains, Phase IV (KMG-IV): sequencing the most valuable type-strain genomes for metagenomic binning, comparative biology and taxonomic classification.</title>
        <authorList>
            <person name="Goeker M."/>
        </authorList>
    </citation>
    <scope>NUCLEOTIDE SEQUENCE [LARGE SCALE GENOMIC DNA]</scope>
    <source>
        <strain evidence="4 5">DSM 24105</strain>
    </source>
</reference>
<dbReference type="InterPro" id="IPR050523">
    <property type="entry name" value="AKR_Detox_Biosynth"/>
</dbReference>
<dbReference type="Pfam" id="PF00248">
    <property type="entry name" value="Aldo_ket_red"/>
    <property type="match status" value="1"/>
</dbReference>
<reference evidence="3" key="4">
    <citation type="submission" date="2023-01" db="EMBL/GenBank/DDBJ databases">
        <title>Draft genome sequence of Methylobacterium brachythecii strain NBRC 107710.</title>
        <authorList>
            <person name="Sun Q."/>
            <person name="Mori K."/>
        </authorList>
    </citation>
    <scope>NUCLEOTIDE SEQUENCE</scope>
    <source>
        <strain evidence="3">NBRC 107710</strain>
    </source>
</reference>
<evidence type="ECO:0000313" key="5">
    <source>
        <dbReference type="Proteomes" id="UP000517759"/>
    </source>
</evidence>
<dbReference type="EMBL" id="JACIDN010000005">
    <property type="protein sequence ID" value="MBB3903641.1"/>
    <property type="molecule type" value="Genomic_DNA"/>
</dbReference>
<dbReference type="InterPro" id="IPR023210">
    <property type="entry name" value="NADP_OxRdtase_dom"/>
</dbReference>
<dbReference type="PANTHER" id="PTHR43364:SF4">
    <property type="entry name" value="NAD(P)-LINKED OXIDOREDUCTASE SUPERFAMILY PROTEIN"/>
    <property type="match status" value="1"/>
</dbReference>
<comment type="caution">
    <text evidence="4">The sequence shown here is derived from an EMBL/GenBank/DDBJ whole genome shotgun (WGS) entry which is preliminary data.</text>
</comment>
<evidence type="ECO:0000313" key="6">
    <source>
        <dbReference type="Proteomes" id="UP001156881"/>
    </source>
</evidence>
<dbReference type="Proteomes" id="UP001156881">
    <property type="component" value="Unassembled WGS sequence"/>
</dbReference>
<evidence type="ECO:0000313" key="3">
    <source>
        <dbReference type="EMBL" id="GLS44210.1"/>
    </source>
</evidence>
<dbReference type="Gene3D" id="3.20.20.100">
    <property type="entry name" value="NADP-dependent oxidoreductase domain"/>
    <property type="match status" value="1"/>
</dbReference>
<evidence type="ECO:0000313" key="4">
    <source>
        <dbReference type="EMBL" id="MBB3903641.1"/>
    </source>
</evidence>
<keyword evidence="1" id="KW-0560">Oxidoreductase</keyword>
<reference evidence="6" key="2">
    <citation type="journal article" date="2019" name="Int. J. Syst. Evol. Microbiol.">
        <title>The Global Catalogue of Microorganisms (GCM) 10K type strain sequencing project: providing services to taxonomists for standard genome sequencing and annotation.</title>
        <authorList>
            <consortium name="The Broad Institute Genomics Platform"/>
            <consortium name="The Broad Institute Genome Sequencing Center for Infectious Disease"/>
            <person name="Wu L."/>
            <person name="Ma J."/>
        </authorList>
    </citation>
    <scope>NUCLEOTIDE SEQUENCE [LARGE SCALE GENOMIC DNA]</scope>
    <source>
        <strain evidence="6">NBRC 107710</strain>
    </source>
</reference>
<reference evidence="3" key="1">
    <citation type="journal article" date="2014" name="Int. J. Syst. Evol. Microbiol.">
        <title>Complete genome of a new Firmicutes species belonging to the dominant human colonic microbiota ('Ruminococcus bicirculans') reveals two chromosomes and a selective capacity to utilize plant glucans.</title>
        <authorList>
            <consortium name="NISC Comparative Sequencing Program"/>
            <person name="Wegmann U."/>
            <person name="Louis P."/>
            <person name="Goesmann A."/>
            <person name="Henrissat B."/>
            <person name="Duncan S.H."/>
            <person name="Flint H.J."/>
        </authorList>
    </citation>
    <scope>NUCLEOTIDE SEQUENCE</scope>
    <source>
        <strain evidence="3">NBRC 107710</strain>
    </source>
</reference>
<feature type="domain" description="NADP-dependent oxidoreductase" evidence="2">
    <location>
        <begin position="16"/>
        <end position="315"/>
    </location>
</feature>
<gene>
    <name evidence="3" type="ORF">GCM10007884_21980</name>
    <name evidence="4" type="ORF">GGR33_003150</name>
</gene>
<evidence type="ECO:0000259" key="2">
    <source>
        <dbReference type="Pfam" id="PF00248"/>
    </source>
</evidence>
<evidence type="ECO:0000256" key="1">
    <source>
        <dbReference type="ARBA" id="ARBA00023002"/>
    </source>
</evidence>
<dbReference type="GO" id="GO:0005829">
    <property type="term" value="C:cytosol"/>
    <property type="evidence" value="ECO:0007669"/>
    <property type="project" value="TreeGrafter"/>
</dbReference>
<keyword evidence="6" id="KW-1185">Reference proteome</keyword>
<proteinExistence type="predicted"/>
<dbReference type="GO" id="GO:0016491">
    <property type="term" value="F:oxidoreductase activity"/>
    <property type="evidence" value="ECO:0007669"/>
    <property type="project" value="UniProtKB-KW"/>
</dbReference>
<dbReference type="AlphaFoldDB" id="A0A7W6AJI3"/>
<dbReference type="PANTHER" id="PTHR43364">
    <property type="entry name" value="NADH-SPECIFIC METHYLGLYOXAL REDUCTASE-RELATED"/>
    <property type="match status" value="1"/>
</dbReference>
<dbReference type="EMBL" id="BSPG01000010">
    <property type="protein sequence ID" value="GLS44210.1"/>
    <property type="molecule type" value="Genomic_DNA"/>
</dbReference>
<dbReference type="Proteomes" id="UP000517759">
    <property type="component" value="Unassembled WGS sequence"/>
</dbReference>
<sequence length="351" mass="37309">MRYKVFGEHTGLRVSELVLGTANFGKAWGGHGAEEDEARRIFDAYADRGGNFLDTANGYQDGQSEEFLGDMLTGRREEFVLGTKFAVKTNATSGVLATGNSRQAMVASIEASLKRLKTDRIDVYWVHVSDGVTPIEEIVRGFDDLVRAGKILYAGLSNFPAWRVARAATIAELRGAVPIAAIQVEHSLVQRATEQDIIPAARALGLGVVAFSPLGGGVLTGKYRIGKAGDRRDEAWAGAGFQPENTPQRTAIIDTLIAVADEVGAMPGEVAIAWVAAKGSLPIIGPRTFEQLESNLAAASVALSPSLVARLDAVSALPPVYPYTVLDDPRIKDLITGSKLDLIDAPVAVVA</sequence>
<name>A0A7W6AJI3_9HYPH</name>
<accession>A0A7W6AJI3</accession>
<organism evidence="4 5">
    <name type="scientific">Methylobacterium brachythecii</name>
    <dbReference type="NCBI Taxonomy" id="1176177"/>
    <lineage>
        <taxon>Bacteria</taxon>
        <taxon>Pseudomonadati</taxon>
        <taxon>Pseudomonadota</taxon>
        <taxon>Alphaproteobacteria</taxon>
        <taxon>Hyphomicrobiales</taxon>
        <taxon>Methylobacteriaceae</taxon>
        <taxon>Methylobacterium</taxon>
    </lineage>
</organism>
<dbReference type="CDD" id="cd19080">
    <property type="entry name" value="AKR_AKR9A_9B"/>
    <property type="match status" value="1"/>
</dbReference>
<protein>
    <submittedName>
        <fullName evidence="3 4">Oxidoreductase</fullName>
    </submittedName>
</protein>
<dbReference type="InterPro" id="IPR036812">
    <property type="entry name" value="NAD(P)_OxRdtase_dom_sf"/>
</dbReference>
<dbReference type="SUPFAM" id="SSF51430">
    <property type="entry name" value="NAD(P)-linked oxidoreductase"/>
    <property type="match status" value="1"/>
</dbReference>